<sequence length="109" mass="11948">MGFVGLQFKGLGWVSVGAVEDAGGADVEEDDMVAGAENDVSDFFSLFRSMADKLNKHELERWAVVVWAIWGARNKFYFEKGQLQPEGIVEGATGMLTKFQSLIATQTTP</sequence>
<gene>
    <name evidence="1" type="ORF">CMV_018360</name>
</gene>
<evidence type="ECO:0000313" key="2">
    <source>
        <dbReference type="Proteomes" id="UP000737018"/>
    </source>
</evidence>
<evidence type="ECO:0000313" key="1">
    <source>
        <dbReference type="EMBL" id="KAF3956519.1"/>
    </source>
</evidence>
<protein>
    <submittedName>
        <fullName evidence="1">Uncharacterized protein</fullName>
    </submittedName>
</protein>
<name>A0A8J4VNV2_9ROSI</name>
<dbReference type="Proteomes" id="UP000737018">
    <property type="component" value="Unassembled WGS sequence"/>
</dbReference>
<comment type="caution">
    <text evidence="1">The sequence shown here is derived from an EMBL/GenBank/DDBJ whole genome shotgun (WGS) entry which is preliminary data.</text>
</comment>
<accession>A0A8J4VNV2</accession>
<organism evidence="1 2">
    <name type="scientific">Castanea mollissima</name>
    <name type="common">Chinese chestnut</name>
    <dbReference type="NCBI Taxonomy" id="60419"/>
    <lineage>
        <taxon>Eukaryota</taxon>
        <taxon>Viridiplantae</taxon>
        <taxon>Streptophyta</taxon>
        <taxon>Embryophyta</taxon>
        <taxon>Tracheophyta</taxon>
        <taxon>Spermatophyta</taxon>
        <taxon>Magnoliopsida</taxon>
        <taxon>eudicotyledons</taxon>
        <taxon>Gunneridae</taxon>
        <taxon>Pentapetalae</taxon>
        <taxon>rosids</taxon>
        <taxon>fabids</taxon>
        <taxon>Fagales</taxon>
        <taxon>Fagaceae</taxon>
        <taxon>Castanea</taxon>
    </lineage>
</organism>
<dbReference type="EMBL" id="JRKL02003061">
    <property type="protein sequence ID" value="KAF3956519.1"/>
    <property type="molecule type" value="Genomic_DNA"/>
</dbReference>
<proteinExistence type="predicted"/>
<dbReference type="AlphaFoldDB" id="A0A8J4VNV2"/>
<reference evidence="1" key="1">
    <citation type="submission" date="2020-03" db="EMBL/GenBank/DDBJ databases">
        <title>Castanea mollissima Vanexum genome sequencing.</title>
        <authorList>
            <person name="Staton M."/>
        </authorList>
    </citation>
    <scope>NUCLEOTIDE SEQUENCE</scope>
    <source>
        <tissue evidence="1">Leaf</tissue>
    </source>
</reference>
<keyword evidence="2" id="KW-1185">Reference proteome</keyword>